<name>A0A8H8S0P8_9HELO</name>
<comment type="caution">
    <text evidence="2">The sequence shown here is derived from an EMBL/GenBank/DDBJ whole genome shotgun (WGS) entry which is preliminary data.</text>
</comment>
<dbReference type="InterPro" id="IPR022190">
    <property type="entry name" value="DUF3716"/>
</dbReference>
<dbReference type="AlphaFoldDB" id="A0A8H8S0P8"/>
<evidence type="ECO:0000313" key="2">
    <source>
        <dbReference type="EMBL" id="TVY44916.1"/>
    </source>
</evidence>
<dbReference type="OrthoDB" id="3564681at2759"/>
<feature type="compositionally biased region" description="Polar residues" evidence="1">
    <location>
        <begin position="126"/>
        <end position="140"/>
    </location>
</feature>
<feature type="compositionally biased region" description="Acidic residues" evidence="1">
    <location>
        <begin position="35"/>
        <end position="44"/>
    </location>
</feature>
<proteinExistence type="predicted"/>
<feature type="compositionally biased region" description="Basic and acidic residues" evidence="1">
    <location>
        <begin position="45"/>
        <end position="65"/>
    </location>
</feature>
<sequence>MIFPSLDELIAQRIAAIKEAEAQESLLERTASESQEPEPDSSELEAERRVQRSDDYSRQRNEDRVRLHKHMVTDSGRLSIPAFSDLKLKPPKKRKRAPPERLYKDLAINGEVSDSARSVKKRRDSSLSSTGTSHGDISTTSFESAQQIQLSKFHIASPRTYDELTKLQTASPPTYDELTKLPNTTSSVARRIYGMEEVRELELRDGRKLNNLGRFNLEPALAYTRGEEADEPCASCAKAKRPKGPFQRCIVLAGEFNRACCNCRYNNEASGCTLYRPHSTPTDRSKPRTASTTTIHQQPN</sequence>
<feature type="region of interest" description="Disordered" evidence="1">
    <location>
        <begin position="25"/>
        <end position="140"/>
    </location>
</feature>
<dbReference type="Pfam" id="PF12511">
    <property type="entry name" value="DUF3716"/>
    <property type="match status" value="1"/>
</dbReference>
<evidence type="ECO:0000313" key="3">
    <source>
        <dbReference type="Proteomes" id="UP000462212"/>
    </source>
</evidence>
<reference evidence="2 3" key="1">
    <citation type="submission" date="2018-05" db="EMBL/GenBank/DDBJ databases">
        <title>Genome sequencing and assembly of the regulated plant pathogen Lachnellula willkommii and related sister species for the development of diagnostic species identification markers.</title>
        <authorList>
            <person name="Giroux E."/>
            <person name="Bilodeau G."/>
        </authorList>
    </citation>
    <scope>NUCLEOTIDE SEQUENCE [LARGE SCALE GENOMIC DNA]</scope>
    <source>
        <strain evidence="2 3">CBS 197.66</strain>
    </source>
</reference>
<feature type="region of interest" description="Disordered" evidence="1">
    <location>
        <begin position="274"/>
        <end position="300"/>
    </location>
</feature>
<organism evidence="2 3">
    <name type="scientific">Lachnellula subtilissima</name>
    <dbReference type="NCBI Taxonomy" id="602034"/>
    <lineage>
        <taxon>Eukaryota</taxon>
        <taxon>Fungi</taxon>
        <taxon>Dikarya</taxon>
        <taxon>Ascomycota</taxon>
        <taxon>Pezizomycotina</taxon>
        <taxon>Leotiomycetes</taxon>
        <taxon>Helotiales</taxon>
        <taxon>Lachnaceae</taxon>
        <taxon>Lachnellula</taxon>
    </lineage>
</organism>
<feature type="compositionally biased region" description="Polar residues" evidence="1">
    <location>
        <begin position="288"/>
        <end position="300"/>
    </location>
</feature>
<gene>
    <name evidence="2" type="ORF">LSUB1_G000562</name>
</gene>
<protein>
    <submittedName>
        <fullName evidence="2">Uncharacterized protein</fullName>
    </submittedName>
</protein>
<accession>A0A8H8S0P8</accession>
<dbReference type="Proteomes" id="UP000462212">
    <property type="component" value="Unassembled WGS sequence"/>
</dbReference>
<evidence type="ECO:0000256" key="1">
    <source>
        <dbReference type="SAM" id="MobiDB-lite"/>
    </source>
</evidence>
<dbReference type="EMBL" id="QGMJ01000025">
    <property type="protein sequence ID" value="TVY44916.1"/>
    <property type="molecule type" value="Genomic_DNA"/>
</dbReference>
<keyword evidence="3" id="KW-1185">Reference proteome</keyword>